<reference evidence="2" key="1">
    <citation type="submission" date="2020-08" db="EMBL/GenBank/DDBJ databases">
        <title>Multicomponent nature underlies the extraordinary mechanical properties of spider dragline silk.</title>
        <authorList>
            <person name="Kono N."/>
            <person name="Nakamura H."/>
            <person name="Mori M."/>
            <person name="Yoshida Y."/>
            <person name="Ohtoshi R."/>
            <person name="Malay A.D."/>
            <person name="Moran D.A.P."/>
            <person name="Tomita M."/>
            <person name="Numata K."/>
            <person name="Arakawa K."/>
        </authorList>
    </citation>
    <scope>NUCLEOTIDE SEQUENCE</scope>
</reference>
<dbReference type="Proteomes" id="UP000887013">
    <property type="component" value="Unassembled WGS sequence"/>
</dbReference>
<comment type="caution">
    <text evidence="2">The sequence shown here is derived from an EMBL/GenBank/DDBJ whole genome shotgun (WGS) entry which is preliminary data.</text>
</comment>
<evidence type="ECO:0000313" key="3">
    <source>
        <dbReference type="Proteomes" id="UP000887013"/>
    </source>
</evidence>
<gene>
    <name evidence="2" type="ORF">NPIL_127291</name>
</gene>
<dbReference type="EMBL" id="BMAW01046635">
    <property type="protein sequence ID" value="GFS56551.1"/>
    <property type="molecule type" value="Genomic_DNA"/>
</dbReference>
<feature type="compositionally biased region" description="Polar residues" evidence="1">
    <location>
        <begin position="51"/>
        <end position="68"/>
    </location>
</feature>
<proteinExistence type="predicted"/>
<evidence type="ECO:0000256" key="1">
    <source>
        <dbReference type="SAM" id="MobiDB-lite"/>
    </source>
</evidence>
<dbReference type="AlphaFoldDB" id="A0A8X6MJ77"/>
<organism evidence="2 3">
    <name type="scientific">Nephila pilipes</name>
    <name type="common">Giant wood spider</name>
    <name type="synonym">Nephila maculata</name>
    <dbReference type="NCBI Taxonomy" id="299642"/>
    <lineage>
        <taxon>Eukaryota</taxon>
        <taxon>Metazoa</taxon>
        <taxon>Ecdysozoa</taxon>
        <taxon>Arthropoda</taxon>
        <taxon>Chelicerata</taxon>
        <taxon>Arachnida</taxon>
        <taxon>Araneae</taxon>
        <taxon>Araneomorphae</taxon>
        <taxon>Entelegynae</taxon>
        <taxon>Araneoidea</taxon>
        <taxon>Nephilidae</taxon>
        <taxon>Nephila</taxon>
    </lineage>
</organism>
<evidence type="ECO:0000313" key="2">
    <source>
        <dbReference type="EMBL" id="GFS56551.1"/>
    </source>
</evidence>
<feature type="region of interest" description="Disordered" evidence="1">
    <location>
        <begin position="48"/>
        <end position="68"/>
    </location>
</feature>
<keyword evidence="3" id="KW-1185">Reference proteome</keyword>
<protein>
    <submittedName>
        <fullName evidence="2">Uncharacterized protein</fullName>
    </submittedName>
</protein>
<accession>A0A8X6MJ77</accession>
<name>A0A8X6MJ77_NEPPI</name>
<sequence length="68" mass="7597">MSMKCHKENKKDTDHSMFFDTVALSSDEDGTRAGTPRGGEFEQLEAERTLGNLQQNPEPTSLTSLRPQ</sequence>